<dbReference type="EMBL" id="CP036271">
    <property type="protein sequence ID" value="QDT57378.1"/>
    <property type="molecule type" value="Genomic_DNA"/>
</dbReference>
<dbReference type="Proteomes" id="UP000315700">
    <property type="component" value="Chromosome"/>
</dbReference>
<dbReference type="Gene3D" id="1.10.287.1490">
    <property type="match status" value="1"/>
</dbReference>
<name>A0A517SMN8_9PLAN</name>
<protein>
    <submittedName>
        <fullName evidence="3">Zinc ribbon domain protein</fullName>
    </submittedName>
</protein>
<evidence type="ECO:0000259" key="2">
    <source>
        <dbReference type="Pfam" id="PF02591"/>
    </source>
</evidence>
<dbReference type="Pfam" id="PF02591">
    <property type="entry name" value="Zn_ribbon_9"/>
    <property type="match status" value="1"/>
</dbReference>
<dbReference type="KEGG" id="ccos:Pan44_54470"/>
<evidence type="ECO:0000313" key="3">
    <source>
        <dbReference type="EMBL" id="QDT57378.1"/>
    </source>
</evidence>
<dbReference type="RefSeq" id="WP_145034728.1">
    <property type="nucleotide sequence ID" value="NZ_CP036271.1"/>
</dbReference>
<dbReference type="InParanoid" id="A0A517SMN8"/>
<dbReference type="InterPro" id="IPR003743">
    <property type="entry name" value="Zf-RING_7"/>
</dbReference>
<dbReference type="AlphaFoldDB" id="A0A517SMN8"/>
<keyword evidence="1" id="KW-0175">Coiled coil</keyword>
<keyword evidence="4" id="KW-1185">Reference proteome</keyword>
<gene>
    <name evidence="3" type="ORF">Pan44_54470</name>
</gene>
<feature type="domain" description="C4-type zinc ribbon" evidence="2">
    <location>
        <begin position="197"/>
        <end position="228"/>
    </location>
</feature>
<dbReference type="OrthoDB" id="260976at2"/>
<feature type="coiled-coil region" evidence="1">
    <location>
        <begin position="38"/>
        <end position="137"/>
    </location>
</feature>
<accession>A0A517SMN8</accession>
<sequence length="232" mass="25872">MSVAADLTELHRLHSALKEIREDLSRGPRQLKIRDQVITNAKNEVTSKQEELKQTRLAADRKGLELKTLEAKLVDLRGKLNQAASNREYDILRGQIEADGAAKAVMEDEILDYLDRIDRLQKEIVIAHERVGQAEADKKSYSAQFAAEEPVLKQKEADLVGRMATAEKVLTGETLSQYRRVVDAHGAEAMAPVENGVCTGCYVALRPQQRVQLNNGVLLFCSSCGRLLYLSE</sequence>
<evidence type="ECO:0000256" key="1">
    <source>
        <dbReference type="SAM" id="Coils"/>
    </source>
</evidence>
<proteinExistence type="predicted"/>
<reference evidence="3 4" key="1">
    <citation type="submission" date="2019-02" db="EMBL/GenBank/DDBJ databases">
        <title>Deep-cultivation of Planctomycetes and their phenomic and genomic characterization uncovers novel biology.</title>
        <authorList>
            <person name="Wiegand S."/>
            <person name="Jogler M."/>
            <person name="Boedeker C."/>
            <person name="Pinto D."/>
            <person name="Vollmers J."/>
            <person name="Rivas-Marin E."/>
            <person name="Kohn T."/>
            <person name="Peeters S.H."/>
            <person name="Heuer A."/>
            <person name="Rast P."/>
            <person name="Oberbeckmann S."/>
            <person name="Bunk B."/>
            <person name="Jeske O."/>
            <person name="Meyerdierks A."/>
            <person name="Storesund J.E."/>
            <person name="Kallscheuer N."/>
            <person name="Luecker S."/>
            <person name="Lage O.M."/>
            <person name="Pohl T."/>
            <person name="Merkel B.J."/>
            <person name="Hornburger P."/>
            <person name="Mueller R.-W."/>
            <person name="Bruemmer F."/>
            <person name="Labrenz M."/>
            <person name="Spormann A.M."/>
            <person name="Op den Camp H."/>
            <person name="Overmann J."/>
            <person name="Amann R."/>
            <person name="Jetten M.S.M."/>
            <person name="Mascher T."/>
            <person name="Medema M.H."/>
            <person name="Devos D.P."/>
            <person name="Kaster A.-K."/>
            <person name="Ovreas L."/>
            <person name="Rohde M."/>
            <person name="Galperin M.Y."/>
            <person name="Jogler C."/>
        </authorList>
    </citation>
    <scope>NUCLEOTIDE SEQUENCE [LARGE SCALE GENOMIC DNA]</scope>
    <source>
        <strain evidence="3 4">Pan44</strain>
    </source>
</reference>
<organism evidence="3 4">
    <name type="scientific">Caulifigura coniformis</name>
    <dbReference type="NCBI Taxonomy" id="2527983"/>
    <lineage>
        <taxon>Bacteria</taxon>
        <taxon>Pseudomonadati</taxon>
        <taxon>Planctomycetota</taxon>
        <taxon>Planctomycetia</taxon>
        <taxon>Planctomycetales</taxon>
        <taxon>Planctomycetaceae</taxon>
        <taxon>Caulifigura</taxon>
    </lineage>
</organism>
<evidence type="ECO:0000313" key="4">
    <source>
        <dbReference type="Proteomes" id="UP000315700"/>
    </source>
</evidence>